<dbReference type="Pfam" id="PF03692">
    <property type="entry name" value="CxxCxxCC"/>
    <property type="match status" value="1"/>
</dbReference>
<proteinExistence type="predicted"/>
<dbReference type="RefSeq" id="WP_284196118.1">
    <property type="nucleotide sequence ID" value="NZ_BSOG01000002.1"/>
</dbReference>
<dbReference type="EMBL" id="BSOG01000002">
    <property type="protein sequence ID" value="GLR12999.1"/>
    <property type="molecule type" value="Genomic_DNA"/>
</dbReference>
<comment type="caution">
    <text evidence="1">The sequence shown here is derived from an EMBL/GenBank/DDBJ whole genome shotgun (WGS) entry which is preliminary data.</text>
</comment>
<evidence type="ECO:0000313" key="1">
    <source>
        <dbReference type="EMBL" id="GLR12999.1"/>
    </source>
</evidence>
<sequence length="117" mass="12603">MNASPNDNPCLSCGACCAAFRVSFDRAELDEEGGRVPVGLVDYENDVLCRLRGTDYLKPRCIALVGTIGSRVQCGIYAERPGPCREFAPLAEHGVFPPACNRARARHGLPPLAVSQE</sequence>
<evidence type="ECO:0000313" key="2">
    <source>
        <dbReference type="Proteomes" id="UP001156706"/>
    </source>
</evidence>
<dbReference type="Proteomes" id="UP001156706">
    <property type="component" value="Unassembled WGS sequence"/>
</dbReference>
<keyword evidence="2" id="KW-1185">Reference proteome</keyword>
<name>A0ABQ5YDX4_9NEIS</name>
<accession>A0ABQ5YDX4</accession>
<dbReference type="InterPro" id="IPR005358">
    <property type="entry name" value="Puta_zinc/iron-chelating_dom"/>
</dbReference>
<protein>
    <submittedName>
        <fullName evidence="1">Ferredoxin</fullName>
    </submittedName>
</protein>
<reference evidence="2" key="1">
    <citation type="journal article" date="2019" name="Int. J. Syst. Evol. Microbiol.">
        <title>The Global Catalogue of Microorganisms (GCM) 10K type strain sequencing project: providing services to taxonomists for standard genome sequencing and annotation.</title>
        <authorList>
            <consortium name="The Broad Institute Genomics Platform"/>
            <consortium name="The Broad Institute Genome Sequencing Center for Infectious Disease"/>
            <person name="Wu L."/>
            <person name="Ma J."/>
        </authorList>
    </citation>
    <scope>NUCLEOTIDE SEQUENCE [LARGE SCALE GENOMIC DNA]</scope>
    <source>
        <strain evidence="2">NBRC 110044</strain>
    </source>
</reference>
<organism evidence="1 2">
    <name type="scientific">Chitinimonas prasina</name>
    <dbReference type="NCBI Taxonomy" id="1434937"/>
    <lineage>
        <taxon>Bacteria</taxon>
        <taxon>Pseudomonadati</taxon>
        <taxon>Pseudomonadota</taxon>
        <taxon>Betaproteobacteria</taxon>
        <taxon>Neisseriales</taxon>
        <taxon>Chitinibacteraceae</taxon>
        <taxon>Chitinimonas</taxon>
    </lineage>
</organism>
<gene>
    <name evidence="1" type="ORF">GCM10007907_17890</name>
</gene>